<keyword evidence="2" id="KW-1185">Reference proteome</keyword>
<evidence type="ECO:0000313" key="2">
    <source>
        <dbReference type="Proteomes" id="UP001224644"/>
    </source>
</evidence>
<dbReference type="Proteomes" id="UP001224644">
    <property type="component" value="Unassembled WGS sequence"/>
</dbReference>
<reference evidence="2" key="1">
    <citation type="journal article" date="2019" name="Int. J. Syst. Evol. Microbiol.">
        <title>The Global Catalogue of Microorganisms (GCM) 10K type strain sequencing project: providing services to taxonomists for standard genome sequencing and annotation.</title>
        <authorList>
            <consortium name="The Broad Institute Genomics Platform"/>
            <consortium name="The Broad Institute Genome Sequencing Center for Infectious Disease"/>
            <person name="Wu L."/>
            <person name="Ma J."/>
        </authorList>
    </citation>
    <scope>NUCLEOTIDE SEQUENCE [LARGE SCALE GENOMIC DNA]</scope>
    <source>
        <strain evidence="2">CECT 7069</strain>
    </source>
</reference>
<accession>A0ABT8BDR4</accession>
<comment type="caution">
    <text evidence="1">The sequence shown here is derived from an EMBL/GenBank/DDBJ whole genome shotgun (WGS) entry which is preliminary data.</text>
</comment>
<name>A0ABT8BDR4_9HYPH</name>
<organism evidence="1 2">
    <name type="scientific">Methylobacterium adhaesivum</name>
    <dbReference type="NCBI Taxonomy" id="333297"/>
    <lineage>
        <taxon>Bacteria</taxon>
        <taxon>Pseudomonadati</taxon>
        <taxon>Pseudomonadota</taxon>
        <taxon>Alphaproteobacteria</taxon>
        <taxon>Hyphomicrobiales</taxon>
        <taxon>Methylobacteriaceae</taxon>
        <taxon>Methylobacterium</taxon>
    </lineage>
</organism>
<gene>
    <name evidence="1" type="ORF">QWZ12_02750</name>
</gene>
<dbReference type="EMBL" id="JAUFPX010000002">
    <property type="protein sequence ID" value="MDN3589526.1"/>
    <property type="molecule type" value="Genomic_DNA"/>
</dbReference>
<proteinExistence type="predicted"/>
<sequence>MADLKVVAGNCGKGRGTYRAGVLTGPDGVERSVESLLALEADGDVAAARNWGGQILDGLKGSLALASNMDLSGTALLAATALTSLAADEAHPQTVLEMTFQDGGLLIALADPRLPALIANDREVLQRGFARATQPVAQPSDGVSEGGLLTTASDAAQAAAGAVHAAAGAAGASLTSPFGFVRRTAGFERS</sequence>
<protein>
    <submittedName>
        <fullName evidence="1">Uncharacterized protein</fullName>
    </submittedName>
</protein>
<evidence type="ECO:0000313" key="1">
    <source>
        <dbReference type="EMBL" id="MDN3589526.1"/>
    </source>
</evidence>
<dbReference type="RefSeq" id="WP_238224020.1">
    <property type="nucleotide sequence ID" value="NZ_BPQD01000007.1"/>
</dbReference>